<comment type="caution">
    <text evidence="1">The sequence shown here is derived from an EMBL/GenBank/DDBJ whole genome shotgun (WGS) entry which is preliminary data.</text>
</comment>
<dbReference type="Gene3D" id="1.10.3680.10">
    <property type="entry name" value="TerB-like"/>
    <property type="match status" value="1"/>
</dbReference>
<reference evidence="1 2" key="1">
    <citation type="submission" date="2024-04" db="EMBL/GenBank/DDBJ databases">
        <title>Novel species of the genus Ideonella isolated from streams.</title>
        <authorList>
            <person name="Lu H."/>
        </authorList>
    </citation>
    <scope>NUCLEOTIDE SEQUENCE [LARGE SCALE GENOMIC DNA]</scope>
    <source>
        <strain evidence="1 2">BYS139W</strain>
    </source>
</reference>
<proteinExistence type="predicted"/>
<organism evidence="1 2">
    <name type="scientific">Pseudaquabacterium rugosum</name>
    <dbReference type="NCBI Taxonomy" id="2984194"/>
    <lineage>
        <taxon>Bacteria</taxon>
        <taxon>Pseudomonadati</taxon>
        <taxon>Pseudomonadota</taxon>
        <taxon>Betaproteobacteria</taxon>
        <taxon>Burkholderiales</taxon>
        <taxon>Sphaerotilaceae</taxon>
        <taxon>Pseudaquabacterium</taxon>
    </lineage>
</organism>
<dbReference type="Proteomes" id="UP001368500">
    <property type="component" value="Unassembled WGS sequence"/>
</dbReference>
<name>A0ABU9BDC6_9BURK</name>
<evidence type="ECO:0000313" key="2">
    <source>
        <dbReference type="Proteomes" id="UP001368500"/>
    </source>
</evidence>
<keyword evidence="2" id="KW-1185">Reference proteome</keyword>
<evidence type="ECO:0008006" key="3">
    <source>
        <dbReference type="Google" id="ProtNLM"/>
    </source>
</evidence>
<accession>A0ABU9BDC6</accession>
<dbReference type="RefSeq" id="WP_341374393.1">
    <property type="nucleotide sequence ID" value="NZ_JBBUTF010000009.1"/>
</dbReference>
<gene>
    <name evidence="1" type="ORF">AACH11_11610</name>
</gene>
<dbReference type="EMBL" id="JBBUTF010000009">
    <property type="protein sequence ID" value="MEK8026608.1"/>
    <property type="molecule type" value="Genomic_DNA"/>
</dbReference>
<dbReference type="InterPro" id="IPR029024">
    <property type="entry name" value="TerB-like"/>
</dbReference>
<evidence type="ECO:0000313" key="1">
    <source>
        <dbReference type="EMBL" id="MEK8026608.1"/>
    </source>
</evidence>
<sequence>MDPEVDFALSSAAEAAARLLAIVLSANGRIDERELAVLDRLQACERLSIGRDHLLDLVEQNLRHTQRVLRFASGLGLPDHARMLRLQQQVDDPALRLLVCRLAAAIITADGQVSDEDRDVYGFLLGQWGLTQSMVAQAIMRDRLH</sequence>
<dbReference type="SUPFAM" id="SSF158682">
    <property type="entry name" value="TerB-like"/>
    <property type="match status" value="1"/>
</dbReference>
<protein>
    <recommendedName>
        <fullName evidence="3">TerB family tellurite resistance protein</fullName>
    </recommendedName>
</protein>